<dbReference type="EMBL" id="CAFBOF010000003">
    <property type="protein sequence ID" value="CAB4969587.1"/>
    <property type="molecule type" value="Genomic_DNA"/>
</dbReference>
<dbReference type="InterPro" id="IPR036389">
    <property type="entry name" value="RNase_III_sf"/>
</dbReference>
<evidence type="ECO:0000256" key="6">
    <source>
        <dbReference type="ARBA" id="ARBA00022801"/>
    </source>
</evidence>
<keyword evidence="6" id="KW-0378">Hydrolase</keyword>
<protein>
    <recommendedName>
        <fullName evidence="3">ribonuclease III</fullName>
        <ecNumber evidence="3">3.1.26.3</ecNumber>
    </recommendedName>
</protein>
<dbReference type="Pfam" id="PF00035">
    <property type="entry name" value="dsrm"/>
    <property type="match status" value="1"/>
</dbReference>
<dbReference type="PROSITE" id="PS50142">
    <property type="entry name" value="RNASE_3_2"/>
    <property type="match status" value="1"/>
</dbReference>
<feature type="domain" description="RNase III" evidence="9">
    <location>
        <begin position="6"/>
        <end position="133"/>
    </location>
</feature>
<dbReference type="CDD" id="cd00593">
    <property type="entry name" value="RIBOc"/>
    <property type="match status" value="1"/>
</dbReference>
<dbReference type="Pfam" id="PF14622">
    <property type="entry name" value="Ribonucleas_3_3"/>
    <property type="match status" value="1"/>
</dbReference>
<dbReference type="FunFam" id="1.10.1520.10:FF:000001">
    <property type="entry name" value="Ribonuclease 3"/>
    <property type="match status" value="1"/>
</dbReference>
<dbReference type="Gene3D" id="1.10.1520.10">
    <property type="entry name" value="Ribonuclease III domain"/>
    <property type="match status" value="1"/>
</dbReference>
<dbReference type="EMBL" id="CAFBMM010000013">
    <property type="protein sequence ID" value="CAB4900707.1"/>
    <property type="molecule type" value="Genomic_DNA"/>
</dbReference>
<comment type="catalytic activity">
    <reaction evidence="1">
        <text>Endonucleolytic cleavage to 5'-phosphomonoester.</text>
        <dbReference type="EC" id="3.1.26.3"/>
    </reaction>
</comment>
<feature type="domain" description="DRBM" evidence="8">
    <location>
        <begin position="160"/>
        <end position="228"/>
    </location>
</feature>
<evidence type="ECO:0000259" key="8">
    <source>
        <dbReference type="PROSITE" id="PS50137"/>
    </source>
</evidence>
<dbReference type="EMBL" id="CAEZYK010000174">
    <property type="protein sequence ID" value="CAB4738576.1"/>
    <property type="molecule type" value="Genomic_DNA"/>
</dbReference>
<evidence type="ECO:0000256" key="1">
    <source>
        <dbReference type="ARBA" id="ARBA00000109"/>
    </source>
</evidence>
<dbReference type="NCBIfam" id="TIGR02191">
    <property type="entry name" value="RNaseIII"/>
    <property type="match status" value="1"/>
</dbReference>
<evidence type="ECO:0000256" key="3">
    <source>
        <dbReference type="ARBA" id="ARBA00012177"/>
    </source>
</evidence>
<dbReference type="GO" id="GO:0006364">
    <property type="term" value="P:rRNA processing"/>
    <property type="evidence" value="ECO:0007669"/>
    <property type="project" value="InterPro"/>
</dbReference>
<dbReference type="EC" id="3.1.26.3" evidence="3"/>
<dbReference type="SMART" id="SM00358">
    <property type="entry name" value="DSRM"/>
    <property type="match status" value="1"/>
</dbReference>
<evidence type="ECO:0000259" key="9">
    <source>
        <dbReference type="PROSITE" id="PS50142"/>
    </source>
</evidence>
<sequence length="243" mass="26390">MEDKVQKQLEKLLDYEFTTPDFLIKAMVHRSFCAENPDAESNERMEFLGDSVLGLSVTTYIFDTYPDLSEGELSKLRASVVKADVLAEVANEIELGAALRLGKGEDASGGRLKPSILADALEALLAAVYFDGGWEAADKVVLHLFGDRIHNCSTGPGGSDFKTRLEELAAQRLEQLPRYRVDADGPDHSKHFVASVSIAGKPWGTGEGSSKKQAEQAAAQVALIALNEELSDLSEFEKEEADA</sequence>
<keyword evidence="4" id="KW-0540">Nuclease</keyword>
<comment type="similarity">
    <text evidence="2">Belongs to the ribonuclease III family.</text>
</comment>
<accession>A0A6J7LN20</accession>
<dbReference type="HAMAP" id="MF_00104">
    <property type="entry name" value="RNase_III"/>
    <property type="match status" value="1"/>
</dbReference>
<dbReference type="InterPro" id="IPR011907">
    <property type="entry name" value="RNase_III"/>
</dbReference>
<dbReference type="EMBL" id="CAFBPQ010000064">
    <property type="protein sequence ID" value="CAB5031667.1"/>
    <property type="molecule type" value="Genomic_DNA"/>
</dbReference>
<evidence type="ECO:0000256" key="7">
    <source>
        <dbReference type="ARBA" id="ARBA00022884"/>
    </source>
</evidence>
<dbReference type="PANTHER" id="PTHR11207">
    <property type="entry name" value="RIBONUCLEASE III"/>
    <property type="match status" value="1"/>
</dbReference>
<keyword evidence="5" id="KW-0255">Endonuclease</keyword>
<proteinExistence type="inferred from homology"/>
<evidence type="ECO:0000256" key="5">
    <source>
        <dbReference type="ARBA" id="ARBA00022759"/>
    </source>
</evidence>
<evidence type="ECO:0000313" key="10">
    <source>
        <dbReference type="EMBL" id="CAB4738576.1"/>
    </source>
</evidence>
<dbReference type="Gene3D" id="3.30.160.20">
    <property type="match status" value="1"/>
</dbReference>
<dbReference type="InterPro" id="IPR000999">
    <property type="entry name" value="RNase_III_dom"/>
</dbReference>
<dbReference type="AlphaFoldDB" id="A0A6J7LN20"/>
<organism evidence="12">
    <name type="scientific">freshwater metagenome</name>
    <dbReference type="NCBI Taxonomy" id="449393"/>
    <lineage>
        <taxon>unclassified sequences</taxon>
        <taxon>metagenomes</taxon>
        <taxon>ecological metagenomes</taxon>
    </lineage>
</organism>
<evidence type="ECO:0000313" key="11">
    <source>
        <dbReference type="EMBL" id="CAB4900707.1"/>
    </source>
</evidence>
<reference evidence="12" key="1">
    <citation type="submission" date="2020-05" db="EMBL/GenBank/DDBJ databases">
        <authorList>
            <person name="Chiriac C."/>
            <person name="Salcher M."/>
            <person name="Ghai R."/>
            <person name="Kavagutti S V."/>
        </authorList>
    </citation>
    <scope>NUCLEOTIDE SEQUENCE</scope>
</reference>
<evidence type="ECO:0000256" key="4">
    <source>
        <dbReference type="ARBA" id="ARBA00022722"/>
    </source>
</evidence>
<evidence type="ECO:0000313" key="12">
    <source>
        <dbReference type="EMBL" id="CAB4969587.1"/>
    </source>
</evidence>
<dbReference type="SMART" id="SM00535">
    <property type="entry name" value="RIBOc"/>
    <property type="match status" value="1"/>
</dbReference>
<dbReference type="PROSITE" id="PS00517">
    <property type="entry name" value="RNASE_3_1"/>
    <property type="match status" value="1"/>
</dbReference>
<dbReference type="SUPFAM" id="SSF54768">
    <property type="entry name" value="dsRNA-binding domain-like"/>
    <property type="match status" value="1"/>
</dbReference>
<name>A0A6J7LN20_9ZZZZ</name>
<dbReference type="GO" id="GO:0010468">
    <property type="term" value="P:regulation of gene expression"/>
    <property type="evidence" value="ECO:0007669"/>
    <property type="project" value="TreeGrafter"/>
</dbReference>
<dbReference type="GO" id="GO:0003725">
    <property type="term" value="F:double-stranded RNA binding"/>
    <property type="evidence" value="ECO:0007669"/>
    <property type="project" value="TreeGrafter"/>
</dbReference>
<dbReference type="SUPFAM" id="SSF69065">
    <property type="entry name" value="RNase III domain-like"/>
    <property type="match status" value="1"/>
</dbReference>
<dbReference type="CDD" id="cd10845">
    <property type="entry name" value="DSRM_RNAse_III_family"/>
    <property type="match status" value="1"/>
</dbReference>
<gene>
    <name evidence="10" type="ORF">UFOPK2683_01733</name>
    <name evidence="11" type="ORF">UFOPK3605_00465</name>
    <name evidence="12" type="ORF">UFOPK3897_00286</name>
    <name evidence="13" type="ORF">UFOPK4121_01442</name>
</gene>
<dbReference type="GO" id="GO:0004525">
    <property type="term" value="F:ribonuclease III activity"/>
    <property type="evidence" value="ECO:0007669"/>
    <property type="project" value="UniProtKB-EC"/>
</dbReference>
<evidence type="ECO:0000313" key="13">
    <source>
        <dbReference type="EMBL" id="CAB5031667.1"/>
    </source>
</evidence>
<dbReference type="PANTHER" id="PTHR11207:SF0">
    <property type="entry name" value="RIBONUCLEASE 3"/>
    <property type="match status" value="1"/>
</dbReference>
<keyword evidence="7" id="KW-0694">RNA-binding</keyword>
<evidence type="ECO:0000256" key="2">
    <source>
        <dbReference type="ARBA" id="ARBA00010183"/>
    </source>
</evidence>
<dbReference type="InterPro" id="IPR014720">
    <property type="entry name" value="dsRBD_dom"/>
</dbReference>
<dbReference type="PROSITE" id="PS50137">
    <property type="entry name" value="DS_RBD"/>
    <property type="match status" value="1"/>
</dbReference>